<dbReference type="EMBL" id="MT143582">
    <property type="protein sequence ID" value="QJA98449.1"/>
    <property type="molecule type" value="Genomic_DNA"/>
</dbReference>
<protein>
    <submittedName>
        <fullName evidence="2">Putative DNA replication initiation protein</fullName>
    </submittedName>
</protein>
<dbReference type="EMBL" id="MT141903">
    <property type="protein sequence ID" value="QJA71836.1"/>
    <property type="molecule type" value="Genomic_DNA"/>
</dbReference>
<feature type="domain" description="Chromosomal replication initiator DnaA C-terminal" evidence="1">
    <location>
        <begin position="6"/>
        <end position="75"/>
    </location>
</feature>
<dbReference type="InterPro" id="IPR010921">
    <property type="entry name" value="Trp_repressor/repl_initiator"/>
</dbReference>
<accession>A0A6H1ZZM3</accession>
<dbReference type="EMBL" id="MT144357">
    <property type="protein sequence ID" value="QJA52660.1"/>
    <property type="molecule type" value="Genomic_DNA"/>
</dbReference>
<evidence type="ECO:0000313" key="5">
    <source>
        <dbReference type="EMBL" id="QJA98449.1"/>
    </source>
</evidence>
<name>A0A6H1ZZM3_9ZZZZ</name>
<dbReference type="GO" id="GO:0005524">
    <property type="term" value="F:ATP binding"/>
    <property type="evidence" value="ECO:0007669"/>
    <property type="project" value="InterPro"/>
</dbReference>
<reference evidence="2" key="1">
    <citation type="submission" date="2020-03" db="EMBL/GenBank/DDBJ databases">
        <title>The deep terrestrial virosphere.</title>
        <authorList>
            <person name="Holmfeldt K."/>
            <person name="Nilsson E."/>
            <person name="Simone D."/>
            <person name="Lopez-Fernandez M."/>
            <person name="Wu X."/>
            <person name="de Brujin I."/>
            <person name="Lundin D."/>
            <person name="Andersson A."/>
            <person name="Bertilsson S."/>
            <person name="Dopson M."/>
        </authorList>
    </citation>
    <scope>NUCLEOTIDE SEQUENCE</scope>
    <source>
        <strain evidence="5">MM171A01766</strain>
        <strain evidence="6">MM171B01570</strain>
        <strain evidence="3">MM415A03028</strain>
        <strain evidence="4">MM415B02996</strain>
        <strain evidence="2">TM448A02857</strain>
        <strain evidence="7">TM448B02871</strain>
    </source>
</reference>
<evidence type="ECO:0000313" key="2">
    <source>
        <dbReference type="EMBL" id="QJA52660.1"/>
    </source>
</evidence>
<evidence type="ECO:0000313" key="4">
    <source>
        <dbReference type="EMBL" id="QJA87432.1"/>
    </source>
</evidence>
<dbReference type="GO" id="GO:0006275">
    <property type="term" value="P:regulation of DNA replication"/>
    <property type="evidence" value="ECO:0007669"/>
    <property type="project" value="InterPro"/>
</dbReference>
<dbReference type="SMART" id="SM00760">
    <property type="entry name" value="Bac_DnaA_C"/>
    <property type="match status" value="1"/>
</dbReference>
<evidence type="ECO:0000259" key="1">
    <source>
        <dbReference type="SMART" id="SM00760"/>
    </source>
</evidence>
<dbReference type="EMBL" id="MT143752">
    <property type="protein sequence ID" value="QJB02011.1"/>
    <property type="molecule type" value="Genomic_DNA"/>
</dbReference>
<dbReference type="EMBL" id="MT144969">
    <property type="protein sequence ID" value="QJI02021.1"/>
    <property type="molecule type" value="Genomic_DNA"/>
</dbReference>
<sequence length="82" mass="9334">MFMFKLAENILRAVAKSYSISVDDLRGTARTGTIIVARAEAMYKIRIWAGLSFREIGILFGGRKSSTIIRNIHHYTEKELDN</sequence>
<dbReference type="AlphaFoldDB" id="A0A6H1ZZM3"/>
<dbReference type="Pfam" id="PF08299">
    <property type="entry name" value="Bac_DnaA_C"/>
    <property type="match status" value="1"/>
</dbReference>
<dbReference type="SUPFAM" id="SSF48295">
    <property type="entry name" value="TrpR-like"/>
    <property type="match status" value="1"/>
</dbReference>
<dbReference type="GO" id="GO:0043565">
    <property type="term" value="F:sequence-specific DNA binding"/>
    <property type="evidence" value="ECO:0007669"/>
    <property type="project" value="InterPro"/>
</dbReference>
<evidence type="ECO:0000313" key="7">
    <source>
        <dbReference type="EMBL" id="QJI02021.1"/>
    </source>
</evidence>
<dbReference type="Gene3D" id="1.10.1750.10">
    <property type="match status" value="1"/>
</dbReference>
<dbReference type="CDD" id="cd06571">
    <property type="entry name" value="Bac_DnaA_C"/>
    <property type="match status" value="1"/>
</dbReference>
<dbReference type="InterPro" id="IPR013159">
    <property type="entry name" value="DnaA_C"/>
</dbReference>
<organism evidence="2">
    <name type="scientific">viral metagenome</name>
    <dbReference type="NCBI Taxonomy" id="1070528"/>
    <lineage>
        <taxon>unclassified sequences</taxon>
        <taxon>metagenomes</taxon>
        <taxon>organismal metagenomes</taxon>
    </lineage>
</organism>
<dbReference type="GO" id="GO:0006270">
    <property type="term" value="P:DNA replication initiation"/>
    <property type="evidence" value="ECO:0007669"/>
    <property type="project" value="InterPro"/>
</dbReference>
<proteinExistence type="predicted"/>
<gene>
    <name evidence="5" type="ORF">MM171A01766_0002</name>
    <name evidence="6" type="ORF">MM171B01570_0002</name>
    <name evidence="3" type="ORF">MM415A03028_0011</name>
    <name evidence="4" type="ORF">MM415B02996_0012</name>
    <name evidence="2" type="ORF">TM448A02857_0011</name>
    <name evidence="7" type="ORF">TM448B02871_0011</name>
</gene>
<dbReference type="EMBL" id="MT142705">
    <property type="protein sequence ID" value="QJA87432.1"/>
    <property type="molecule type" value="Genomic_DNA"/>
</dbReference>
<evidence type="ECO:0000313" key="6">
    <source>
        <dbReference type="EMBL" id="QJB02011.1"/>
    </source>
</evidence>
<evidence type="ECO:0000313" key="3">
    <source>
        <dbReference type="EMBL" id="QJA71836.1"/>
    </source>
</evidence>